<dbReference type="InterPro" id="IPR022418">
    <property type="entry name" value="Porphobilinogen_deaminase_C"/>
</dbReference>
<evidence type="ECO:0000256" key="1">
    <source>
        <dbReference type="ARBA" id="ARBA00001916"/>
    </source>
</evidence>
<dbReference type="Gene3D" id="3.30.160.40">
    <property type="entry name" value="Porphobilinogen deaminase, C-terminal domain"/>
    <property type="match status" value="1"/>
</dbReference>
<evidence type="ECO:0000256" key="7">
    <source>
        <dbReference type="ARBA" id="ARBA00048169"/>
    </source>
</evidence>
<evidence type="ECO:0000259" key="9">
    <source>
        <dbReference type="Pfam" id="PF03900"/>
    </source>
</evidence>
<dbReference type="RefSeq" id="WP_098042385.1">
    <property type="nucleotide sequence ID" value="NZ_PDEV01000001.1"/>
</dbReference>
<keyword evidence="11" id="KW-1185">Reference proteome</keyword>
<dbReference type="PANTHER" id="PTHR11557">
    <property type="entry name" value="PORPHOBILINOGEN DEAMINASE"/>
    <property type="match status" value="1"/>
</dbReference>
<dbReference type="PRINTS" id="PR00151">
    <property type="entry name" value="PORPHBDMNASE"/>
</dbReference>
<dbReference type="PROSITE" id="PS00533">
    <property type="entry name" value="PORPHOBILINOGEN_DEAM"/>
    <property type="match status" value="1"/>
</dbReference>
<name>A0A2A8D8I0_9MICC</name>
<proteinExistence type="inferred from homology"/>
<dbReference type="Pfam" id="PF03900">
    <property type="entry name" value="Porphobil_deamC"/>
    <property type="match status" value="1"/>
</dbReference>
<protein>
    <recommendedName>
        <fullName evidence="4">hydroxymethylbilane synthase</fullName>
        <ecNumber evidence="4">2.5.1.61</ecNumber>
    </recommendedName>
</protein>
<comment type="function">
    <text evidence="2">Tetrapolymerization of the monopyrrole PBG into the hydroxymethylbilane pre-uroporphyrinogen in several discrete steps.</text>
</comment>
<keyword evidence="6" id="KW-0627">Porphyrin biosynthesis</keyword>
<evidence type="ECO:0000313" key="11">
    <source>
        <dbReference type="Proteomes" id="UP000219947"/>
    </source>
</evidence>
<dbReference type="Gene3D" id="3.40.190.10">
    <property type="entry name" value="Periplasmic binding protein-like II"/>
    <property type="match status" value="2"/>
</dbReference>
<reference evidence="10" key="1">
    <citation type="submission" date="2017-10" db="EMBL/GenBank/DDBJ databases">
        <title>Kefir isolates.</title>
        <authorList>
            <person name="Kim Y."/>
            <person name="Blasche S."/>
        </authorList>
    </citation>
    <scope>NUCLEOTIDE SEQUENCE [LARGE SCALE GENOMIC DNA]</scope>
    <source>
        <strain evidence="10">OG2-2</strain>
    </source>
</reference>
<feature type="domain" description="Porphobilinogen deaminase N-terminal" evidence="8">
    <location>
        <begin position="7"/>
        <end position="172"/>
    </location>
</feature>
<dbReference type="GO" id="GO:0006783">
    <property type="term" value="P:heme biosynthetic process"/>
    <property type="evidence" value="ECO:0007669"/>
    <property type="project" value="TreeGrafter"/>
</dbReference>
<dbReference type="EC" id="2.5.1.61" evidence="4"/>
<dbReference type="AlphaFoldDB" id="A0A2A8D8I0"/>
<dbReference type="GO" id="GO:0004418">
    <property type="term" value="F:hydroxymethylbilane synthase activity"/>
    <property type="evidence" value="ECO:0007669"/>
    <property type="project" value="UniProtKB-EC"/>
</dbReference>
<evidence type="ECO:0000256" key="2">
    <source>
        <dbReference type="ARBA" id="ARBA00002869"/>
    </source>
</evidence>
<organism evidence="10 11">
    <name type="scientific">Rothia dentocariosa</name>
    <dbReference type="NCBI Taxonomy" id="2047"/>
    <lineage>
        <taxon>Bacteria</taxon>
        <taxon>Bacillati</taxon>
        <taxon>Actinomycetota</taxon>
        <taxon>Actinomycetes</taxon>
        <taxon>Micrococcales</taxon>
        <taxon>Micrococcaceae</taxon>
        <taxon>Rothia</taxon>
    </lineage>
</organism>
<dbReference type="InterPro" id="IPR022417">
    <property type="entry name" value="Porphobilin_deaminase_N"/>
</dbReference>
<dbReference type="Proteomes" id="UP000219947">
    <property type="component" value="Unassembled WGS sequence"/>
</dbReference>
<accession>A0A2A8D8I0</accession>
<dbReference type="InterPro" id="IPR022419">
    <property type="entry name" value="Porphobilin_deaminase_cofac_BS"/>
</dbReference>
<keyword evidence="5" id="KW-0808">Transferase</keyword>
<comment type="caution">
    <text evidence="10">The sequence shown here is derived from an EMBL/GenBank/DDBJ whole genome shotgun (WGS) entry which is preliminary data.</text>
</comment>
<feature type="domain" description="Porphobilinogen deaminase N-terminal" evidence="8">
    <location>
        <begin position="203"/>
        <end position="250"/>
    </location>
</feature>
<evidence type="ECO:0000256" key="4">
    <source>
        <dbReference type="ARBA" id="ARBA00012655"/>
    </source>
</evidence>
<evidence type="ECO:0000256" key="3">
    <source>
        <dbReference type="ARBA" id="ARBA00005638"/>
    </source>
</evidence>
<dbReference type="InterPro" id="IPR036803">
    <property type="entry name" value="Porphobilinogen_deaminase_C_sf"/>
</dbReference>
<dbReference type="Pfam" id="PF01379">
    <property type="entry name" value="Porphobil_deam"/>
    <property type="match status" value="2"/>
</dbReference>
<evidence type="ECO:0000259" key="8">
    <source>
        <dbReference type="Pfam" id="PF01379"/>
    </source>
</evidence>
<dbReference type="PANTHER" id="PTHR11557:SF0">
    <property type="entry name" value="PORPHOBILINOGEN DEAMINASE"/>
    <property type="match status" value="1"/>
</dbReference>
<dbReference type="SUPFAM" id="SSF53850">
    <property type="entry name" value="Periplasmic binding protein-like II"/>
    <property type="match status" value="1"/>
</dbReference>
<dbReference type="PIRSF" id="PIRSF001438">
    <property type="entry name" value="4pyrrol_synth_OHMeBilane_synth"/>
    <property type="match status" value="1"/>
</dbReference>
<feature type="domain" description="Porphobilinogen deaminase C-terminal" evidence="9">
    <location>
        <begin position="286"/>
        <end position="359"/>
    </location>
</feature>
<dbReference type="GO" id="GO:0005737">
    <property type="term" value="C:cytoplasm"/>
    <property type="evidence" value="ECO:0007669"/>
    <property type="project" value="TreeGrafter"/>
</dbReference>
<comment type="similarity">
    <text evidence="3">Belongs to the HMBS family.</text>
</comment>
<evidence type="ECO:0000256" key="6">
    <source>
        <dbReference type="ARBA" id="ARBA00023244"/>
    </source>
</evidence>
<sequence>MSDPYILGTRGSALALTQSTLAAEHIVQVFNTHSREHGAERTLSFDITTVKTDGDVLTGPLATLGGTGVFAAALRQRLLDGDTPGGVDVAVHSLKDLPAEPCPGLVIAAILEREDPRDALVARDNFTLDTLPTGARVGTGSPRRAAQVRALRPDLEIVDIRGNVGTRIARVKGLEEHGNRQVVVRDSTETDEAAHRGIGTENTGDCDAVILAVSGLKRLGKESVITEYLDPSRMLPAPGQGALAIEVRETEFANPDTATLFDSEISRPVRTLGEALIAADHFETHLEVTAERRLLRRLEAGCAAPIGAYATVKDGDLVLTAVVASPDGTESLRHTSATGELDVPGAERLGIRVAEDLLQMGAAALAGLEVK</sequence>
<dbReference type="SUPFAM" id="SSF54782">
    <property type="entry name" value="Porphobilinogen deaminase (hydroxymethylbilane synthase), C-terminal domain"/>
    <property type="match status" value="1"/>
</dbReference>
<comment type="catalytic activity">
    <reaction evidence="7">
        <text>4 porphobilinogen + H2O = hydroxymethylbilane + 4 NH4(+)</text>
        <dbReference type="Rhea" id="RHEA:13185"/>
        <dbReference type="ChEBI" id="CHEBI:15377"/>
        <dbReference type="ChEBI" id="CHEBI:28938"/>
        <dbReference type="ChEBI" id="CHEBI:57845"/>
        <dbReference type="ChEBI" id="CHEBI:58126"/>
        <dbReference type="EC" id="2.5.1.61"/>
    </reaction>
</comment>
<gene>
    <name evidence="10" type="ORF">CRM92_03540</name>
</gene>
<dbReference type="EMBL" id="PDEV01000001">
    <property type="protein sequence ID" value="PEN17103.1"/>
    <property type="molecule type" value="Genomic_DNA"/>
</dbReference>
<evidence type="ECO:0000256" key="5">
    <source>
        <dbReference type="ARBA" id="ARBA00022679"/>
    </source>
</evidence>
<dbReference type="InterPro" id="IPR000860">
    <property type="entry name" value="HemC"/>
</dbReference>
<evidence type="ECO:0000313" key="10">
    <source>
        <dbReference type="EMBL" id="PEN17103.1"/>
    </source>
</evidence>
<comment type="cofactor">
    <cofactor evidence="1">
        <name>dipyrromethane</name>
        <dbReference type="ChEBI" id="CHEBI:60342"/>
    </cofactor>
</comment>